<evidence type="ECO:0000313" key="2">
    <source>
        <dbReference type="EMBL" id="KAF9067895.1"/>
    </source>
</evidence>
<comment type="caution">
    <text evidence="2">The sequence shown here is derived from an EMBL/GenBank/DDBJ whole genome shotgun (WGS) entry which is preliminary data.</text>
</comment>
<organism evidence="2 3">
    <name type="scientific">Rhodocollybia butyracea</name>
    <dbReference type="NCBI Taxonomy" id="206335"/>
    <lineage>
        <taxon>Eukaryota</taxon>
        <taxon>Fungi</taxon>
        <taxon>Dikarya</taxon>
        <taxon>Basidiomycota</taxon>
        <taxon>Agaricomycotina</taxon>
        <taxon>Agaricomycetes</taxon>
        <taxon>Agaricomycetidae</taxon>
        <taxon>Agaricales</taxon>
        <taxon>Marasmiineae</taxon>
        <taxon>Omphalotaceae</taxon>
        <taxon>Rhodocollybia</taxon>
    </lineage>
</organism>
<evidence type="ECO:0000256" key="1">
    <source>
        <dbReference type="SAM" id="MobiDB-lite"/>
    </source>
</evidence>
<evidence type="ECO:0000313" key="3">
    <source>
        <dbReference type="Proteomes" id="UP000772434"/>
    </source>
</evidence>
<dbReference type="Proteomes" id="UP000772434">
    <property type="component" value="Unassembled WGS sequence"/>
</dbReference>
<keyword evidence="3" id="KW-1185">Reference proteome</keyword>
<feature type="compositionally biased region" description="Polar residues" evidence="1">
    <location>
        <begin position="194"/>
        <end position="209"/>
    </location>
</feature>
<protein>
    <submittedName>
        <fullName evidence="2">Uncharacterized protein</fullName>
    </submittedName>
</protein>
<dbReference type="EMBL" id="JADNRY010000067">
    <property type="protein sequence ID" value="KAF9067895.1"/>
    <property type="molecule type" value="Genomic_DNA"/>
</dbReference>
<name>A0A9P5PTW3_9AGAR</name>
<feature type="region of interest" description="Disordered" evidence="1">
    <location>
        <begin position="194"/>
        <end position="216"/>
    </location>
</feature>
<accession>A0A9P5PTW3</accession>
<gene>
    <name evidence="2" type="ORF">BDP27DRAFT_1422499</name>
</gene>
<feature type="region of interest" description="Disordered" evidence="1">
    <location>
        <begin position="35"/>
        <end position="55"/>
    </location>
</feature>
<sequence length="293" mass="32842">MFNRYVVLADICSSLKAQALNFTLQLHGNAKLGELQAKSRSDSQDARTCTAKSRRDASGSTRAAFHCPTNSFYNNRRTSVWLRDSTMAEDLGAGWEYRGQVVQIGREYRRRIFVLWSNKSIMSLTNLSMNELHGQQSGSERHSSASRASHSFASLSSSFSRYHSSNLEAPSIDELGGLGEITTVDFRFRPSTGRITASNQPMAATQGQQPDLAPGIPTVTHSKTHIQLIIASRVSLQLHVVIDPWPDSILRQVFAGQQCQIQRPREDDIRCFLIEPPALWNPYLRVSAYLLHY</sequence>
<reference evidence="2" key="1">
    <citation type="submission" date="2020-11" db="EMBL/GenBank/DDBJ databases">
        <authorList>
            <consortium name="DOE Joint Genome Institute"/>
            <person name="Ahrendt S."/>
            <person name="Riley R."/>
            <person name="Andreopoulos W."/>
            <person name="Labutti K."/>
            <person name="Pangilinan J."/>
            <person name="Ruiz-Duenas F.J."/>
            <person name="Barrasa J.M."/>
            <person name="Sanchez-Garcia M."/>
            <person name="Camarero S."/>
            <person name="Miyauchi S."/>
            <person name="Serrano A."/>
            <person name="Linde D."/>
            <person name="Babiker R."/>
            <person name="Drula E."/>
            <person name="Ayuso-Fernandez I."/>
            <person name="Pacheco R."/>
            <person name="Padilla G."/>
            <person name="Ferreira P."/>
            <person name="Barriuso J."/>
            <person name="Kellner H."/>
            <person name="Castanera R."/>
            <person name="Alfaro M."/>
            <person name="Ramirez L."/>
            <person name="Pisabarro A.G."/>
            <person name="Kuo A."/>
            <person name="Tritt A."/>
            <person name="Lipzen A."/>
            <person name="He G."/>
            <person name="Yan M."/>
            <person name="Ng V."/>
            <person name="Cullen D."/>
            <person name="Martin F."/>
            <person name="Rosso M.-N."/>
            <person name="Henrissat B."/>
            <person name="Hibbett D."/>
            <person name="Martinez A.T."/>
            <person name="Grigoriev I.V."/>
        </authorList>
    </citation>
    <scope>NUCLEOTIDE SEQUENCE</scope>
    <source>
        <strain evidence="2">AH 40177</strain>
    </source>
</reference>
<dbReference type="AlphaFoldDB" id="A0A9P5PTW3"/>
<proteinExistence type="predicted"/>